<dbReference type="InterPro" id="IPR023214">
    <property type="entry name" value="HAD_sf"/>
</dbReference>
<dbReference type="InterPro" id="IPR010033">
    <property type="entry name" value="HAD_SF_ppase_IIIC"/>
</dbReference>
<reference evidence="2 3" key="1">
    <citation type="journal article" date="2024" name="Science">
        <title>Giant polyketide synthase enzymes in the biosynthesis of giant marine polyether toxins.</title>
        <authorList>
            <person name="Fallon T.R."/>
            <person name="Shende V.V."/>
            <person name="Wierzbicki I.H."/>
            <person name="Pendleton A.L."/>
            <person name="Watervoot N.F."/>
            <person name="Auber R.P."/>
            <person name="Gonzalez D.J."/>
            <person name="Wisecaver J.H."/>
            <person name="Moore B.S."/>
        </authorList>
    </citation>
    <scope>NUCLEOTIDE SEQUENCE [LARGE SCALE GENOMIC DNA]</scope>
    <source>
        <strain evidence="2 3">12B1</strain>
    </source>
</reference>
<accession>A0AB34ISC2</accession>
<evidence type="ECO:0000313" key="3">
    <source>
        <dbReference type="Proteomes" id="UP001515480"/>
    </source>
</evidence>
<dbReference type="Proteomes" id="UP001515480">
    <property type="component" value="Unassembled WGS sequence"/>
</dbReference>
<evidence type="ECO:0008006" key="4">
    <source>
        <dbReference type="Google" id="ProtNLM"/>
    </source>
</evidence>
<name>A0AB34ISC2_PRYPA</name>
<dbReference type="InterPro" id="IPR036412">
    <property type="entry name" value="HAD-like_sf"/>
</dbReference>
<gene>
    <name evidence="2" type="ORF">AB1Y20_010732</name>
</gene>
<feature type="region of interest" description="Disordered" evidence="1">
    <location>
        <begin position="186"/>
        <end position="214"/>
    </location>
</feature>
<dbReference type="EMBL" id="JBGBPQ010000020">
    <property type="protein sequence ID" value="KAL1504326.1"/>
    <property type="molecule type" value="Genomic_DNA"/>
</dbReference>
<sequence>MVEAASVAVVFDFDQTLSAEEIGMYHDHSNMMERGFGGAHRVEQLRRLLHRLQQGGALLFIVSYNSKKVICKALQIVGLAAYFDAARIFGRETWECQRGSGRWSKAAVVRDEIVAPLALPPQGLLFVDDDPAHCHDVAAAFPDARVIAVPREPRNRRAGGLPRGGVQPAHLEAICGWAKARGAYVGSPPAEGRGPASEPEGGPADPVGPEGETQSTLAFAPKRSAGPLAAWQGGCVRRARADARTDMDAARFCHGRTQAPPSSKSARARVEPTCMRGVEQPHRQFRPRLPQLSETGADALSVAHRFLAGTDQTDSIGSKQDLLLREDGKRFVLRGLPVHSQRQTTDALLEGP</sequence>
<comment type="caution">
    <text evidence="2">The sequence shown here is derived from an EMBL/GenBank/DDBJ whole genome shotgun (WGS) entry which is preliminary data.</text>
</comment>
<evidence type="ECO:0000313" key="2">
    <source>
        <dbReference type="EMBL" id="KAL1504326.1"/>
    </source>
</evidence>
<dbReference type="NCBIfam" id="TIGR01681">
    <property type="entry name" value="HAD-SF-IIIC"/>
    <property type="match status" value="1"/>
</dbReference>
<evidence type="ECO:0000256" key="1">
    <source>
        <dbReference type="SAM" id="MobiDB-lite"/>
    </source>
</evidence>
<dbReference type="AlphaFoldDB" id="A0AB34ISC2"/>
<dbReference type="Gene3D" id="3.40.50.1000">
    <property type="entry name" value="HAD superfamily/HAD-like"/>
    <property type="match status" value="1"/>
</dbReference>
<keyword evidence="3" id="KW-1185">Reference proteome</keyword>
<dbReference type="SUPFAM" id="SSF56784">
    <property type="entry name" value="HAD-like"/>
    <property type="match status" value="1"/>
</dbReference>
<protein>
    <recommendedName>
        <fullName evidence="4">FCP1 homology domain-containing protein</fullName>
    </recommendedName>
</protein>
<proteinExistence type="predicted"/>
<organism evidence="2 3">
    <name type="scientific">Prymnesium parvum</name>
    <name type="common">Toxic golden alga</name>
    <dbReference type="NCBI Taxonomy" id="97485"/>
    <lineage>
        <taxon>Eukaryota</taxon>
        <taxon>Haptista</taxon>
        <taxon>Haptophyta</taxon>
        <taxon>Prymnesiophyceae</taxon>
        <taxon>Prymnesiales</taxon>
        <taxon>Prymnesiaceae</taxon>
        <taxon>Prymnesium</taxon>
    </lineage>
</organism>